<feature type="region of interest" description="Disordered" evidence="2">
    <location>
        <begin position="91"/>
        <end position="123"/>
    </location>
</feature>
<dbReference type="InterPro" id="IPR039360">
    <property type="entry name" value="Ras_GTPase"/>
</dbReference>
<geneLocation type="mitochondrion" evidence="4"/>
<evidence type="ECO:0000259" key="3">
    <source>
        <dbReference type="PROSITE" id="PS50018"/>
    </source>
</evidence>
<sequence length="560" mass="62137">MPVLDDAHASSSSPQPPVSPRTAIALRYKMRRIQNRTLDQGRLPVPILENGVLDDPDVYLEEPNVVWEEATLSSIGHVSLSIENTMTAKKLAEDDDKTRDDPAPATSEDASDDDEQDGDATMDPRMVVGCINDTIIRSGHLPDLFQRIERDPNLFVTTIMDGRINSIAGIPSDASNTLIFSTVNLFRNESLLLKVLGPALDRELADIHASADLFRKNTQVTRMLTLCARAFGQNIHAQVLAVLRKIIASSEAVSFEIDPQVETSAKQRRANLKALCNASADLLRAVVADVPTTFTVMCRVVHSAIERKFEGSGWVGMSNLLFLRFVCPTIVAPFPNESKPMTKQCKRNLILVAKVVQSAASLHEFGDKEQFMQALNPLIRKVIPQLTTFYDLFKDPNPKHTRTHSDVDRMSKALRVDVRSYVVTRKISSLARIAEYLELLSHFPDALTKTGGCLESDNVKYGRRSYRAILSVLHDSVFLYKAAAANPSLNVPSAEIRVEDIDAVAVSSASPTTIEIVMSDASVHRLQYADDVTCQTWIARLRDHKAVVNDMKADWKQHDI</sequence>
<reference evidence="4 5" key="1">
    <citation type="submission" date="2018-03" db="EMBL/GenBank/DDBJ databases">
        <authorList>
            <person name="Fogelqvist J."/>
        </authorList>
    </citation>
    <scope>NUCLEOTIDE SEQUENCE [LARGE SCALE GENOMIC DNA]</scope>
</reference>
<protein>
    <recommendedName>
        <fullName evidence="3">Ras-GAP domain-containing protein</fullName>
    </recommendedName>
</protein>
<dbReference type="SUPFAM" id="SSF48350">
    <property type="entry name" value="GTPase activation domain, GAP"/>
    <property type="match status" value="1"/>
</dbReference>
<accession>A0A3P3YI36</accession>
<dbReference type="Proteomes" id="UP000290189">
    <property type="component" value="Unassembled WGS sequence"/>
</dbReference>
<dbReference type="Pfam" id="PF00616">
    <property type="entry name" value="RasGAP"/>
    <property type="match status" value="1"/>
</dbReference>
<dbReference type="SMART" id="SM00323">
    <property type="entry name" value="RasGAP"/>
    <property type="match status" value="1"/>
</dbReference>
<dbReference type="PANTHER" id="PTHR10194">
    <property type="entry name" value="RAS GTPASE-ACTIVATING PROTEINS"/>
    <property type="match status" value="1"/>
</dbReference>
<dbReference type="InterPro" id="IPR008936">
    <property type="entry name" value="Rho_GTPase_activation_prot"/>
</dbReference>
<dbReference type="AlphaFoldDB" id="A0A3P3YI36"/>
<dbReference type="Gene3D" id="1.10.506.10">
    <property type="entry name" value="GTPase Activation - p120gap, domain 1"/>
    <property type="match status" value="1"/>
</dbReference>
<evidence type="ECO:0000313" key="5">
    <source>
        <dbReference type="Proteomes" id="UP000290189"/>
    </source>
</evidence>
<evidence type="ECO:0000256" key="1">
    <source>
        <dbReference type="ARBA" id="ARBA00022468"/>
    </source>
</evidence>
<gene>
    <name evidence="4" type="ORF">PLBR_LOCUS7061</name>
</gene>
<feature type="domain" description="Ras-GAP" evidence="3">
    <location>
        <begin position="174"/>
        <end position="361"/>
    </location>
</feature>
<feature type="compositionally biased region" description="Basic and acidic residues" evidence="2">
    <location>
        <begin position="91"/>
        <end position="102"/>
    </location>
</feature>
<name>A0A3P3YI36_PLABS</name>
<evidence type="ECO:0000256" key="2">
    <source>
        <dbReference type="SAM" id="MobiDB-lite"/>
    </source>
</evidence>
<feature type="region of interest" description="Disordered" evidence="2">
    <location>
        <begin position="1"/>
        <end position="21"/>
    </location>
</feature>
<dbReference type="InterPro" id="IPR001936">
    <property type="entry name" value="RasGAP_dom"/>
</dbReference>
<proteinExistence type="predicted"/>
<organism evidence="4 5">
    <name type="scientific">Plasmodiophora brassicae</name>
    <name type="common">Clubroot disease agent</name>
    <dbReference type="NCBI Taxonomy" id="37360"/>
    <lineage>
        <taxon>Eukaryota</taxon>
        <taxon>Sar</taxon>
        <taxon>Rhizaria</taxon>
        <taxon>Endomyxa</taxon>
        <taxon>Phytomyxea</taxon>
        <taxon>Plasmodiophorida</taxon>
        <taxon>Plasmodiophoridae</taxon>
        <taxon>Plasmodiophora</taxon>
    </lineage>
</organism>
<dbReference type="GO" id="GO:0005096">
    <property type="term" value="F:GTPase activator activity"/>
    <property type="evidence" value="ECO:0007669"/>
    <property type="project" value="UniProtKB-KW"/>
</dbReference>
<dbReference type="EMBL" id="OVEO01000012">
    <property type="protein sequence ID" value="SPQ99846.1"/>
    <property type="molecule type" value="Genomic_DNA"/>
</dbReference>
<evidence type="ECO:0000313" key="4">
    <source>
        <dbReference type="EMBL" id="SPQ99846.1"/>
    </source>
</evidence>
<dbReference type="PROSITE" id="PS50018">
    <property type="entry name" value="RAS_GTPASE_ACTIV_2"/>
    <property type="match status" value="1"/>
</dbReference>
<keyword evidence="1" id="KW-0343">GTPase activation</keyword>
<feature type="compositionally biased region" description="Acidic residues" evidence="2">
    <location>
        <begin position="109"/>
        <end position="120"/>
    </location>
</feature>
<dbReference type="PANTHER" id="PTHR10194:SF60">
    <property type="entry name" value="RAS GTPASE-ACTIVATING PROTEIN RASKOL"/>
    <property type="match status" value="1"/>
</dbReference>
<keyword evidence="4" id="KW-0496">Mitochondrion</keyword>